<feature type="compositionally biased region" description="Basic and acidic residues" evidence="1">
    <location>
        <begin position="21"/>
        <end position="32"/>
    </location>
</feature>
<feature type="region of interest" description="Disordered" evidence="1">
    <location>
        <begin position="1"/>
        <end position="89"/>
    </location>
</feature>
<evidence type="ECO:0000256" key="1">
    <source>
        <dbReference type="SAM" id="MobiDB-lite"/>
    </source>
</evidence>
<name>A0A7T8GT12_CALRO</name>
<dbReference type="Proteomes" id="UP000595437">
    <property type="component" value="Chromosome 12"/>
</dbReference>
<gene>
    <name evidence="2" type="ORF">FKW44_017495</name>
</gene>
<feature type="non-terminal residue" evidence="2">
    <location>
        <position position="89"/>
    </location>
</feature>
<evidence type="ECO:0000313" key="2">
    <source>
        <dbReference type="EMBL" id="QQP37278.1"/>
    </source>
</evidence>
<dbReference type="AlphaFoldDB" id="A0A7T8GT12"/>
<organism evidence="2 3">
    <name type="scientific">Caligus rogercresseyi</name>
    <name type="common">Sea louse</name>
    <dbReference type="NCBI Taxonomy" id="217165"/>
    <lineage>
        <taxon>Eukaryota</taxon>
        <taxon>Metazoa</taxon>
        <taxon>Ecdysozoa</taxon>
        <taxon>Arthropoda</taxon>
        <taxon>Crustacea</taxon>
        <taxon>Multicrustacea</taxon>
        <taxon>Hexanauplia</taxon>
        <taxon>Copepoda</taxon>
        <taxon>Siphonostomatoida</taxon>
        <taxon>Caligidae</taxon>
        <taxon>Caligus</taxon>
    </lineage>
</organism>
<protein>
    <submittedName>
        <fullName evidence="2">Uncharacterized protein</fullName>
    </submittedName>
</protein>
<sequence length="89" mass="9856">MAGKKDETEIRRRNSGPYHNNIEDKMSAKDIVPENAPSPPEADSISNEENDPLTSTATPSGAAEEEEKCAHIEEEQTEPFDKTQNIVED</sequence>
<keyword evidence="3" id="KW-1185">Reference proteome</keyword>
<dbReference type="EMBL" id="CP045901">
    <property type="protein sequence ID" value="QQP37278.1"/>
    <property type="molecule type" value="Genomic_DNA"/>
</dbReference>
<accession>A0A7T8GT12</accession>
<proteinExistence type="predicted"/>
<feature type="compositionally biased region" description="Basic and acidic residues" evidence="1">
    <location>
        <begin position="1"/>
        <end position="12"/>
    </location>
</feature>
<reference evidence="3" key="1">
    <citation type="submission" date="2021-01" db="EMBL/GenBank/DDBJ databases">
        <title>Caligus Genome Assembly.</title>
        <authorList>
            <person name="Gallardo-Escarate C."/>
        </authorList>
    </citation>
    <scope>NUCLEOTIDE SEQUENCE [LARGE SCALE GENOMIC DNA]</scope>
</reference>
<evidence type="ECO:0000313" key="3">
    <source>
        <dbReference type="Proteomes" id="UP000595437"/>
    </source>
</evidence>